<dbReference type="Pfam" id="PF08235">
    <property type="entry name" value="LNS2"/>
    <property type="match status" value="1"/>
</dbReference>
<dbReference type="PANTHER" id="PTHR12181:SF12">
    <property type="entry name" value="PHOSPHATIDATE PHOSPHATASE"/>
    <property type="match status" value="1"/>
</dbReference>
<comment type="cofactor">
    <cofactor evidence="1">
        <name>Mg(2+)</name>
        <dbReference type="ChEBI" id="CHEBI:18420"/>
    </cofactor>
</comment>
<proteinExistence type="inferred from homology"/>
<reference evidence="6" key="1">
    <citation type="submission" date="2021-01" db="EMBL/GenBank/DDBJ databases">
        <authorList>
            <person name="Corre E."/>
            <person name="Pelletier E."/>
            <person name="Niang G."/>
            <person name="Scheremetjew M."/>
            <person name="Finn R."/>
            <person name="Kale V."/>
            <person name="Holt S."/>
            <person name="Cochrane G."/>
            <person name="Meng A."/>
            <person name="Brown T."/>
            <person name="Cohen L."/>
        </authorList>
    </citation>
    <scope>NUCLEOTIDE SEQUENCE</scope>
    <source>
        <strain evidence="6">Clade-D-RCC2593</strain>
    </source>
</reference>
<dbReference type="SUPFAM" id="SSF56784">
    <property type="entry name" value="HAD-like"/>
    <property type="match status" value="1"/>
</dbReference>
<evidence type="ECO:0000313" key="6">
    <source>
        <dbReference type="EMBL" id="CAD8319124.1"/>
    </source>
</evidence>
<evidence type="ECO:0000259" key="5">
    <source>
        <dbReference type="SMART" id="SM00775"/>
    </source>
</evidence>
<dbReference type="InterPro" id="IPR013209">
    <property type="entry name" value="LNS2"/>
</dbReference>
<protein>
    <recommendedName>
        <fullName evidence="3">phosphatidate phosphatase</fullName>
        <ecNumber evidence="3">3.1.3.4</ecNumber>
    </recommendedName>
</protein>
<keyword evidence="4" id="KW-0378">Hydrolase</keyword>
<dbReference type="PANTHER" id="PTHR12181">
    <property type="entry name" value="LIPIN"/>
    <property type="match status" value="1"/>
</dbReference>
<evidence type="ECO:0000256" key="4">
    <source>
        <dbReference type="ARBA" id="ARBA00022801"/>
    </source>
</evidence>
<evidence type="ECO:0000256" key="3">
    <source>
        <dbReference type="ARBA" id="ARBA00012638"/>
    </source>
</evidence>
<dbReference type="Pfam" id="PF16876">
    <property type="entry name" value="Lipin_mid"/>
    <property type="match status" value="1"/>
</dbReference>
<dbReference type="InterPro" id="IPR031315">
    <property type="entry name" value="LNS2/PITP"/>
</dbReference>
<name>A0A7R9WAQ2_9CHLO</name>
<accession>A0A7R9WAQ2</accession>
<dbReference type="InterPro" id="IPR026058">
    <property type="entry name" value="LIPIN"/>
</dbReference>
<evidence type="ECO:0000256" key="1">
    <source>
        <dbReference type="ARBA" id="ARBA00001946"/>
    </source>
</evidence>
<dbReference type="InterPro" id="IPR023214">
    <property type="entry name" value="HAD_sf"/>
</dbReference>
<dbReference type="GO" id="GO:0008195">
    <property type="term" value="F:phosphatidate phosphatase activity"/>
    <property type="evidence" value="ECO:0007669"/>
    <property type="project" value="UniProtKB-EC"/>
</dbReference>
<feature type="domain" description="LNS2/PITP" evidence="5">
    <location>
        <begin position="361"/>
        <end position="517"/>
    </location>
</feature>
<gene>
    <name evidence="6" type="ORF">OMED0937_LOCUS216</name>
</gene>
<dbReference type="SMART" id="SM00775">
    <property type="entry name" value="LNS2"/>
    <property type="match status" value="1"/>
</dbReference>
<evidence type="ECO:0000256" key="2">
    <source>
        <dbReference type="ARBA" id="ARBA00005476"/>
    </source>
</evidence>
<dbReference type="EMBL" id="HBEE01000275">
    <property type="protein sequence ID" value="CAD8319124.1"/>
    <property type="molecule type" value="Transcribed_RNA"/>
</dbReference>
<dbReference type="InterPro" id="IPR007651">
    <property type="entry name" value="Lipin_N"/>
</dbReference>
<dbReference type="Pfam" id="PF04571">
    <property type="entry name" value="Lipin_N"/>
    <property type="match status" value="1"/>
</dbReference>
<dbReference type="AlphaFoldDB" id="A0A7R9WAQ2"/>
<dbReference type="InterPro" id="IPR036412">
    <property type="entry name" value="HAD-like_sf"/>
</dbReference>
<organism evidence="6">
    <name type="scientific">Ostreococcus mediterraneus</name>
    <dbReference type="NCBI Taxonomy" id="1486918"/>
    <lineage>
        <taxon>Eukaryota</taxon>
        <taxon>Viridiplantae</taxon>
        <taxon>Chlorophyta</taxon>
        <taxon>Mamiellophyceae</taxon>
        <taxon>Mamiellales</taxon>
        <taxon>Bathycoccaceae</taxon>
        <taxon>Ostreococcus</taxon>
    </lineage>
</organism>
<dbReference type="Gene3D" id="3.40.50.1000">
    <property type="entry name" value="HAD superfamily/HAD-like"/>
    <property type="match status" value="1"/>
</dbReference>
<dbReference type="InterPro" id="IPR031703">
    <property type="entry name" value="Lipin_mid"/>
</dbReference>
<dbReference type="EC" id="3.1.3.4" evidence="3"/>
<sequence>MDTTMRRLRKIRDVAGSVAVGTVGGSVAAVSTVLPSQGGAIDTIVIRQPDGALRASPFYVRFGNAQSFLRVPAAKVVTVTVNGTLTDLTMRLGSNGEAYFADGIDDFDDDEDEEEMGNEELAEEAGAVEALSTLRLDTPPKSPKRADRGEVTDEIDRGVDKPTAEEVSGAMDVLHAVGIAILPMLELSVCGGKVEDFDKHLVSPEQFKSNPGLLNNTALVVRPRREKANPAKALPWSAAAPHVLGHLAFGTPLPSNWKPTPATVGAMSSVPSTPVRVNNGSDSSLDSMATRAYGGGTSAPVASSPGRGTHRIRRVQLTQEEVMSLDLKPGLNTIQFSFNSRVWGLQEVSAFVYLWDWNIKLVITDVDGTITKSDVLGHLAPMIGKDWSHDGVAALYNNITDNGYKIMFLTARAISHASGTRKYLTSLKQGDKTMSQGPVMCAPDPLSKALFREVVTRNPQQFKIRCLQDIRSLFPAGWNPFHAGFGNRSTDVESYEACGVPLHRIFTINPKGEVVAENTKRVKQYTLSEVNELVHEMFPAVQTAMENADQYNDFNHWRQPTFDDKDCGVPI</sequence>
<comment type="similarity">
    <text evidence="2">Belongs to the lipin family.</text>
</comment>